<gene>
    <name evidence="2" type="ORF">FE247_11310</name>
</gene>
<keyword evidence="1" id="KW-1133">Transmembrane helix</keyword>
<feature type="transmembrane region" description="Helical" evidence="1">
    <location>
        <begin position="13"/>
        <end position="34"/>
    </location>
</feature>
<dbReference type="Proteomes" id="UP000305417">
    <property type="component" value="Unassembled WGS sequence"/>
</dbReference>
<keyword evidence="3" id="KW-1185">Reference proteome</keyword>
<keyword evidence="1" id="KW-0472">Membrane</keyword>
<sequence length="88" mass="10161">MQHPSRVEYFLEIIINIIYLVIFLCSSISFSMFFTMAKTSSSNKLEGSETVLILNSISLRIFTFLPYKNAFQVNKNKFTKPSPLNEVE</sequence>
<name>A0ABY2V1S1_9BACT</name>
<reference evidence="2 3" key="1">
    <citation type="submission" date="2019-05" db="EMBL/GenBank/DDBJ databases">
        <title>Arcobacter cibarius and Arcobacter thereius providing challenges in identification an antibiotic susceptibility and Quinolone resistance.</title>
        <authorList>
            <person name="Busch A."/>
            <person name="Hanel I."/>
            <person name="Hotzel H."/>
            <person name="Tomaso H."/>
        </authorList>
    </citation>
    <scope>NUCLEOTIDE SEQUENCE [LARGE SCALE GENOMIC DNA]</scope>
    <source>
        <strain evidence="2 3">16CS0831-2</strain>
    </source>
</reference>
<keyword evidence="1" id="KW-0812">Transmembrane</keyword>
<accession>A0ABY2V1S1</accession>
<dbReference type="EMBL" id="VBUC01000054">
    <property type="protein sequence ID" value="TLS95220.1"/>
    <property type="molecule type" value="Genomic_DNA"/>
</dbReference>
<protein>
    <submittedName>
        <fullName evidence="2">Uncharacterized protein</fullName>
    </submittedName>
</protein>
<evidence type="ECO:0000313" key="2">
    <source>
        <dbReference type="EMBL" id="TLS95220.1"/>
    </source>
</evidence>
<organism evidence="2 3">
    <name type="scientific">Aliarcobacter cibarius</name>
    <dbReference type="NCBI Taxonomy" id="255507"/>
    <lineage>
        <taxon>Bacteria</taxon>
        <taxon>Pseudomonadati</taxon>
        <taxon>Campylobacterota</taxon>
        <taxon>Epsilonproteobacteria</taxon>
        <taxon>Campylobacterales</taxon>
        <taxon>Arcobacteraceae</taxon>
        <taxon>Aliarcobacter</taxon>
    </lineage>
</organism>
<evidence type="ECO:0000256" key="1">
    <source>
        <dbReference type="SAM" id="Phobius"/>
    </source>
</evidence>
<proteinExistence type="predicted"/>
<evidence type="ECO:0000313" key="3">
    <source>
        <dbReference type="Proteomes" id="UP000305417"/>
    </source>
</evidence>
<comment type="caution">
    <text evidence="2">The sequence shown here is derived from an EMBL/GenBank/DDBJ whole genome shotgun (WGS) entry which is preliminary data.</text>
</comment>